<proteinExistence type="predicted"/>
<comment type="caution">
    <text evidence="2">The sequence shown here is derived from an EMBL/GenBank/DDBJ whole genome shotgun (WGS) entry which is preliminary data.</text>
</comment>
<protein>
    <submittedName>
        <fullName evidence="2">Lipoprotein NlpE involved in copper resistance</fullName>
    </submittedName>
</protein>
<feature type="chain" id="PRO_5037587445" evidence="1">
    <location>
        <begin position="23"/>
        <end position="164"/>
    </location>
</feature>
<feature type="signal peptide" evidence="1">
    <location>
        <begin position="1"/>
        <end position="22"/>
    </location>
</feature>
<dbReference type="EMBL" id="JADBEL010000023">
    <property type="protein sequence ID" value="MBE1556257.1"/>
    <property type="molecule type" value="Genomic_DNA"/>
</dbReference>
<dbReference type="PROSITE" id="PS51257">
    <property type="entry name" value="PROKAR_LIPOPROTEIN"/>
    <property type="match status" value="1"/>
</dbReference>
<name>A0A927MNS0_9BACL</name>
<gene>
    <name evidence="2" type="ORF">H4683_003380</name>
</gene>
<dbReference type="RefSeq" id="WP_192599916.1">
    <property type="nucleotide sequence ID" value="NZ_JADBEL010000023.1"/>
</dbReference>
<sequence length="164" mass="18608">MKKYLILLIIVCSTLMGCNQKAEEGRYDEKELTGKPALHKFDFNNHGFPPYPPGFIKVDETRSKMEMGGFRWEKGNTTTLTDAASPQQIAENFKAIVLEPNSKVNIQIEQDPALSAYLWDSEREKVTIEGTQITIPTNKGRYIYEVVAKWSNGEVSYTIVVEVE</sequence>
<organism evidence="2 3">
    <name type="scientific">Sporosarcina limicola</name>
    <dbReference type="NCBI Taxonomy" id="34101"/>
    <lineage>
        <taxon>Bacteria</taxon>
        <taxon>Bacillati</taxon>
        <taxon>Bacillota</taxon>
        <taxon>Bacilli</taxon>
        <taxon>Bacillales</taxon>
        <taxon>Caryophanaceae</taxon>
        <taxon>Sporosarcina</taxon>
    </lineage>
</organism>
<reference evidence="2" key="1">
    <citation type="submission" date="2020-10" db="EMBL/GenBank/DDBJ databases">
        <title>Genomic Encyclopedia of Type Strains, Phase IV (KMG-IV): sequencing the most valuable type-strain genomes for metagenomic binning, comparative biology and taxonomic classification.</title>
        <authorList>
            <person name="Goeker M."/>
        </authorList>
    </citation>
    <scope>NUCLEOTIDE SEQUENCE</scope>
    <source>
        <strain evidence="2">DSM 13886</strain>
    </source>
</reference>
<evidence type="ECO:0000313" key="3">
    <source>
        <dbReference type="Proteomes" id="UP000658225"/>
    </source>
</evidence>
<keyword evidence="1" id="KW-0732">Signal</keyword>
<dbReference type="AlphaFoldDB" id="A0A927MNS0"/>
<accession>A0A927MNS0</accession>
<keyword evidence="3" id="KW-1185">Reference proteome</keyword>
<evidence type="ECO:0000313" key="2">
    <source>
        <dbReference type="EMBL" id="MBE1556257.1"/>
    </source>
</evidence>
<evidence type="ECO:0000256" key="1">
    <source>
        <dbReference type="SAM" id="SignalP"/>
    </source>
</evidence>
<dbReference type="Proteomes" id="UP000658225">
    <property type="component" value="Unassembled WGS sequence"/>
</dbReference>
<keyword evidence="2" id="KW-0449">Lipoprotein</keyword>